<feature type="compositionally biased region" description="Basic residues" evidence="6">
    <location>
        <begin position="785"/>
        <end position="795"/>
    </location>
</feature>
<feature type="compositionally biased region" description="Low complexity" evidence="6">
    <location>
        <begin position="1216"/>
        <end position="1227"/>
    </location>
</feature>
<dbReference type="Gene3D" id="1.10.245.10">
    <property type="entry name" value="SWIB/MDM2 domain"/>
    <property type="match status" value="1"/>
</dbReference>
<dbReference type="PROSITE" id="PS50829">
    <property type="entry name" value="GYF"/>
    <property type="match status" value="1"/>
</dbReference>
<dbReference type="CDD" id="cd15568">
    <property type="entry name" value="PHD5_NSD"/>
    <property type="match status" value="1"/>
</dbReference>
<dbReference type="PROSITE" id="PS51925">
    <property type="entry name" value="SWIB_MDM2"/>
    <property type="match status" value="1"/>
</dbReference>
<feature type="domain" description="PHD-type" evidence="7">
    <location>
        <begin position="460"/>
        <end position="526"/>
    </location>
</feature>
<feature type="compositionally biased region" description="Acidic residues" evidence="6">
    <location>
        <begin position="357"/>
        <end position="370"/>
    </location>
</feature>
<feature type="region of interest" description="Disordered" evidence="6">
    <location>
        <begin position="357"/>
        <end position="398"/>
    </location>
</feature>
<feature type="region of interest" description="Disordered" evidence="6">
    <location>
        <begin position="606"/>
        <end position="671"/>
    </location>
</feature>
<dbReference type="InterPro" id="IPR019787">
    <property type="entry name" value="Znf_PHD-finger"/>
</dbReference>
<organism evidence="12 13">
    <name type="scientific">Castilleja foliolosa</name>
    <dbReference type="NCBI Taxonomy" id="1961234"/>
    <lineage>
        <taxon>Eukaryota</taxon>
        <taxon>Viridiplantae</taxon>
        <taxon>Streptophyta</taxon>
        <taxon>Embryophyta</taxon>
        <taxon>Tracheophyta</taxon>
        <taxon>Spermatophyta</taxon>
        <taxon>Magnoliopsida</taxon>
        <taxon>eudicotyledons</taxon>
        <taxon>Gunneridae</taxon>
        <taxon>Pentapetalae</taxon>
        <taxon>asterids</taxon>
        <taxon>lamiids</taxon>
        <taxon>Lamiales</taxon>
        <taxon>Orobanchaceae</taxon>
        <taxon>Pedicularideae</taxon>
        <taxon>Castillejinae</taxon>
        <taxon>Castilleja</taxon>
    </lineage>
</organism>
<dbReference type="Gene3D" id="3.90.70.200">
    <property type="entry name" value="Plus-3 domain"/>
    <property type="match status" value="1"/>
</dbReference>
<dbReference type="InterPro" id="IPR036885">
    <property type="entry name" value="SWIB_MDM2_dom_sf"/>
</dbReference>
<feature type="region of interest" description="Disordered" evidence="6">
    <location>
        <begin position="96"/>
        <end position="127"/>
    </location>
</feature>
<dbReference type="CDD" id="cd00072">
    <property type="entry name" value="GYF"/>
    <property type="match status" value="1"/>
</dbReference>
<dbReference type="GO" id="GO:0003677">
    <property type="term" value="F:DNA binding"/>
    <property type="evidence" value="ECO:0007669"/>
    <property type="project" value="UniProtKB-KW"/>
</dbReference>
<dbReference type="InterPro" id="IPR036128">
    <property type="entry name" value="Plus3-like_sf"/>
</dbReference>
<feature type="compositionally biased region" description="Acidic residues" evidence="6">
    <location>
        <begin position="414"/>
        <end position="425"/>
    </location>
</feature>
<dbReference type="InterPro" id="IPR058668">
    <property type="entry name" value="NERD_dom"/>
</dbReference>
<dbReference type="Pfam" id="PF03126">
    <property type="entry name" value="Plus-3"/>
    <property type="match status" value="1"/>
</dbReference>
<dbReference type="Gene3D" id="3.30.1490.40">
    <property type="match status" value="1"/>
</dbReference>
<feature type="compositionally biased region" description="Polar residues" evidence="6">
    <location>
        <begin position="607"/>
        <end position="617"/>
    </location>
</feature>
<sequence>MADDGDSLSDVNKNIKPEMEQDKLETLGMGIAEKCDSISGLGILSQSVGEGDETALLEGGEEDVILENHAAVEEAELIVEMNELPVVDVEAAAAEEGGGRMIASQSKDQQPYEMKPEEANRADDDEVAADTAKSKVDELIAEPKLETEAVEEFAPAVDYKLEMVVSDSEAEIDAGGNGMPLDPQLEMEAGQELIQVVELKKEVVPTDVGDTQQLPELQMEALDDESEVQMGEGECNEAEAVVEGDTIVVNGSEVGITEKIVGVEEEKVDTEITEVETDVQMIAEVNAREFDIGVHEDKDVAAEDKSTSMEVLGGPILDEPVSMAEDREEDDQERDVVAETEMGVELELPVNDVAEDVEPSDTEIVTEEGTETVADKFGDEEEKMETEETNSDEVDEVGPDLYDSPAGLEDEAMAAEEEAGTDADIAESGKTSGGKRKREKLLKIPLTSKSTPRSRKAVGEDVCFICFDGGELVLCDRRGCPKAYHPSCVNRDEAFFKSKGQWNCGWHLCSICEKNARYMCYTCTYSLCKRCTKDAVILSVRGNKGFCETCIRTVNLIENNEQGDNDTQVDFNDKSTWEYLFKDYYIELKEKLSLSFDEITEAKNPWKGSSTLSGPSKQESDANDGGSGSDDSTENLETIRPKRRKVRRQSKRLSRGDGSASTRRKAVSAPDNSEWASKELLEFVSHMNDGVTSYLTQFDVQALLLQYIKRNKLRDPRRKSQIVCDARLENLFGKPRVGHFEMLKLLESHFLVRDEQNDDVQGSVVDTESKQLDTDGNADPTRGMKDKKRKSRKKNVGPQSNLKDYAAIDMHNIGLIYVRRKLMEDLLEDAEMFHDKVIGTFVRIRISGSNQKQELYRLVPVVGTSKAAEPYKIGKKSTGTVVEILNLDKTEIISIDTISNQEFTEEECKRLRQSIKCGLIRRMTVGDILDKTMDIQTARVNDWLESEVLRLSHLRDRASDLGRRKEYPFLPFEECVEKLQLLKTPEERRRKLDEIPEILADPKMDPSYESDDNDSENEESRRDAFMRSKGFSRRAKGPTISPGNDNSTKVNSNTWESSKYLSGSSSFSIKASHVGEIVSEDAWKLDRDKETDESCKIDKRNSGINTEFGERAPLSLSRSESFPGATSIVVETTVMINESDKIWHYKDPSGKVQGPFSMVQLRKWNNTGYFPADLKIWKSTETQTLVLLADALEGRLPKDSPAVKNSFQAGHSGKMSENSGSHSNLSSEKLRGGDITRLPSPTPKQSSNSGWNAEERNALSGAIHQTPGGVNGLVSSPTPALPNTGTHSLNPVVRTSPFSPTLNSQQVQAHAPQQPVQAAVISQNLGPQAGQQQAQGYDWGTANVQNSLGSFLNTGQPTGLQPDAWRPAQASQPNNVPPPAMANPTWGMWSEGNNAPTGPPSENTNTGWDPLPSNPNMGGGSIPSGNSTNMNWAPPPTPVPMPGNASNWTAPPGNTGANMTGYVNPSWGAPPVQGPVGGNGWGPPSGNGPPLGNNTNQGFGQSGNQGSSWGGGGPGGQPNHMGGQSLGPRGGQGRESGFGGGPRPFNRQSSFGGRGGLRKRDIACPFNMNGRRCIKGQHCDYLHN</sequence>
<dbReference type="GO" id="GO:0008270">
    <property type="term" value="F:zinc ion binding"/>
    <property type="evidence" value="ECO:0007669"/>
    <property type="project" value="UniProtKB-KW"/>
</dbReference>
<keyword evidence="2 5" id="KW-0863">Zinc-finger</keyword>
<feature type="region of interest" description="Disordered" evidence="6">
    <location>
        <begin position="761"/>
        <end position="799"/>
    </location>
</feature>
<dbReference type="InterPro" id="IPR019835">
    <property type="entry name" value="SWIB_domain"/>
</dbReference>
<dbReference type="InterPro" id="IPR035445">
    <property type="entry name" value="GYF-like_dom_sf"/>
</dbReference>
<comment type="caution">
    <text evidence="12">The sequence shown here is derived from an EMBL/GenBank/DDBJ whole genome shotgun (WGS) entry which is preliminary data.</text>
</comment>
<dbReference type="InterPro" id="IPR001965">
    <property type="entry name" value="Znf_PHD"/>
</dbReference>
<dbReference type="PANTHER" id="PTHR46695:SF5">
    <property type="entry name" value="RNA POLYMERASE-ASSOCIATED PROTEIN RTF1 HOMOLOG"/>
    <property type="match status" value="1"/>
</dbReference>
<evidence type="ECO:0000259" key="10">
    <source>
        <dbReference type="PROSITE" id="PS51360"/>
    </source>
</evidence>
<feature type="domain" description="GYF" evidence="9">
    <location>
        <begin position="1140"/>
        <end position="1193"/>
    </location>
</feature>
<dbReference type="Pfam" id="PF02201">
    <property type="entry name" value="SWIB"/>
    <property type="match status" value="1"/>
</dbReference>
<dbReference type="SMART" id="SM00249">
    <property type="entry name" value="PHD"/>
    <property type="match status" value="1"/>
</dbReference>
<dbReference type="InterPro" id="IPR019786">
    <property type="entry name" value="Zinc_finger_PHD-type_CS"/>
</dbReference>
<feature type="compositionally biased region" description="Basic residues" evidence="6">
    <location>
        <begin position="641"/>
        <end position="653"/>
    </location>
</feature>
<feature type="region of interest" description="Disordered" evidence="6">
    <location>
        <begin position="992"/>
        <end position="1052"/>
    </location>
</feature>
<feature type="domain" description="Plus3" evidence="10">
    <location>
        <begin position="807"/>
        <end position="940"/>
    </location>
</feature>
<feature type="region of interest" description="Disordered" evidence="6">
    <location>
        <begin position="1348"/>
        <end position="1557"/>
    </location>
</feature>
<evidence type="ECO:0000259" key="7">
    <source>
        <dbReference type="PROSITE" id="PS50016"/>
    </source>
</evidence>
<feature type="region of interest" description="Disordered" evidence="6">
    <location>
        <begin position="1197"/>
        <end position="1315"/>
    </location>
</feature>
<feature type="compositionally biased region" description="Acidic residues" evidence="6">
    <location>
        <begin position="1008"/>
        <end position="1017"/>
    </location>
</feature>
<dbReference type="InterPro" id="IPR013083">
    <property type="entry name" value="Znf_RING/FYVE/PHD"/>
</dbReference>
<dbReference type="SMART" id="SM00151">
    <property type="entry name" value="SWIB"/>
    <property type="match status" value="1"/>
</dbReference>
<keyword evidence="3 5" id="KW-0862">Zinc</keyword>
<dbReference type="InterPro" id="IPR003121">
    <property type="entry name" value="SWIB_MDM2_domain"/>
</dbReference>
<evidence type="ECO:0000259" key="8">
    <source>
        <dbReference type="PROSITE" id="PS50103"/>
    </source>
</evidence>
<evidence type="ECO:0000256" key="4">
    <source>
        <dbReference type="ARBA" id="ARBA00023125"/>
    </source>
</evidence>
<feature type="compositionally biased region" description="Polar residues" evidence="6">
    <location>
        <begin position="1273"/>
        <end position="1289"/>
    </location>
</feature>
<evidence type="ECO:0000259" key="9">
    <source>
        <dbReference type="PROSITE" id="PS50829"/>
    </source>
</evidence>
<dbReference type="Proteomes" id="UP001632038">
    <property type="component" value="Unassembled WGS sequence"/>
</dbReference>
<dbReference type="PROSITE" id="PS01359">
    <property type="entry name" value="ZF_PHD_1"/>
    <property type="match status" value="1"/>
</dbReference>
<dbReference type="InterPro" id="IPR003169">
    <property type="entry name" value="GYF"/>
</dbReference>
<dbReference type="InterPro" id="IPR011011">
    <property type="entry name" value="Znf_FYVE_PHD"/>
</dbReference>
<dbReference type="SMART" id="SM00444">
    <property type="entry name" value="GYF"/>
    <property type="match status" value="1"/>
</dbReference>
<dbReference type="FunFam" id="3.30.40.10:FF:000303">
    <property type="entry name" value="Zinc finger CCCH domain-containing protein 19"/>
    <property type="match status" value="1"/>
</dbReference>
<dbReference type="Pfam" id="PF25980">
    <property type="entry name" value="NERD_plant"/>
    <property type="match status" value="1"/>
</dbReference>
<dbReference type="PROSITE" id="PS50016">
    <property type="entry name" value="ZF_PHD_2"/>
    <property type="match status" value="1"/>
</dbReference>
<gene>
    <name evidence="12" type="ORF">CASFOL_042091</name>
</gene>
<feature type="compositionally biased region" description="Gly residues" evidence="6">
    <location>
        <begin position="1500"/>
        <end position="1516"/>
    </location>
</feature>
<feature type="domain" description="DM2" evidence="11">
    <location>
        <begin position="669"/>
        <end position="752"/>
    </location>
</feature>
<keyword evidence="1 5" id="KW-0479">Metal-binding</keyword>
<feature type="compositionally biased region" description="Gly residues" evidence="6">
    <location>
        <begin position="1475"/>
        <end position="1485"/>
    </location>
</feature>
<dbReference type="SUPFAM" id="SSF47592">
    <property type="entry name" value="SWIB/MDM2 domain"/>
    <property type="match status" value="1"/>
</dbReference>
<accession>A0ABD3B9T0</accession>
<evidence type="ECO:0000256" key="6">
    <source>
        <dbReference type="SAM" id="MobiDB-lite"/>
    </source>
</evidence>
<feature type="compositionally biased region" description="Low complexity" evidence="6">
    <location>
        <begin position="1305"/>
        <end position="1315"/>
    </location>
</feature>
<evidence type="ECO:0000259" key="11">
    <source>
        <dbReference type="PROSITE" id="PS51925"/>
    </source>
</evidence>
<feature type="compositionally biased region" description="Polar residues" evidence="6">
    <location>
        <begin position="1348"/>
        <end position="1359"/>
    </location>
</feature>
<feature type="domain" description="C3H1-type" evidence="8">
    <location>
        <begin position="1558"/>
        <end position="1584"/>
    </location>
</feature>
<evidence type="ECO:0000256" key="3">
    <source>
        <dbReference type="ARBA" id="ARBA00022833"/>
    </source>
</evidence>
<dbReference type="Pfam" id="PF02213">
    <property type="entry name" value="GYF"/>
    <property type="match status" value="1"/>
</dbReference>
<name>A0ABD3B9T0_9LAMI</name>
<dbReference type="CDD" id="cd10567">
    <property type="entry name" value="SWIB-MDM2_like"/>
    <property type="match status" value="1"/>
</dbReference>
<dbReference type="EMBL" id="JAVIJP010000107">
    <property type="protein sequence ID" value="KAL3614017.1"/>
    <property type="molecule type" value="Genomic_DNA"/>
</dbReference>
<evidence type="ECO:0000256" key="1">
    <source>
        <dbReference type="ARBA" id="ARBA00022723"/>
    </source>
</evidence>
<dbReference type="SUPFAM" id="SSF57903">
    <property type="entry name" value="FYVE/PHD zinc finger"/>
    <property type="match status" value="1"/>
</dbReference>
<evidence type="ECO:0000256" key="2">
    <source>
        <dbReference type="ARBA" id="ARBA00022771"/>
    </source>
</evidence>
<protein>
    <submittedName>
        <fullName evidence="12">Uncharacterized protein</fullName>
    </submittedName>
</protein>
<dbReference type="PROSITE" id="PS50103">
    <property type="entry name" value="ZF_C3H1"/>
    <property type="match status" value="1"/>
</dbReference>
<dbReference type="Gene3D" id="3.30.40.10">
    <property type="entry name" value="Zinc/RING finger domain, C3HC4 (zinc finger)"/>
    <property type="match status" value="1"/>
</dbReference>
<feature type="region of interest" description="Disordered" evidence="6">
    <location>
        <begin position="414"/>
        <end position="437"/>
    </location>
</feature>
<reference evidence="13" key="1">
    <citation type="journal article" date="2024" name="IScience">
        <title>Strigolactones Initiate the Formation of Haustorium-like Structures in Castilleja.</title>
        <authorList>
            <person name="Buerger M."/>
            <person name="Peterson D."/>
            <person name="Chory J."/>
        </authorList>
    </citation>
    <scope>NUCLEOTIDE SEQUENCE [LARGE SCALE GENOMIC DNA]</scope>
</reference>
<dbReference type="PANTHER" id="PTHR46695">
    <property type="entry name" value="ZINC FINGER CCCH DOMAIN-CONTAINING PROTEIN 44-RELATED"/>
    <property type="match status" value="1"/>
</dbReference>
<dbReference type="SUPFAM" id="SSF55277">
    <property type="entry name" value="GYF domain"/>
    <property type="match status" value="1"/>
</dbReference>
<feature type="compositionally biased region" description="Low complexity" evidence="6">
    <location>
        <begin position="1486"/>
        <end position="1499"/>
    </location>
</feature>
<dbReference type="InterPro" id="IPR004343">
    <property type="entry name" value="Plus-3_dom"/>
</dbReference>
<dbReference type="SMART" id="SM00719">
    <property type="entry name" value="Plus3"/>
    <property type="match status" value="1"/>
</dbReference>
<feature type="compositionally biased region" description="Polar residues" evidence="6">
    <location>
        <begin position="1041"/>
        <end position="1052"/>
    </location>
</feature>
<dbReference type="PROSITE" id="PS51360">
    <property type="entry name" value="PLUS3"/>
    <property type="match status" value="1"/>
</dbReference>
<feature type="compositionally biased region" description="Basic and acidic residues" evidence="6">
    <location>
        <begin position="992"/>
        <end position="1006"/>
    </location>
</feature>
<proteinExistence type="predicted"/>
<dbReference type="CDD" id="cd19757">
    <property type="entry name" value="Bbox1"/>
    <property type="match status" value="1"/>
</dbReference>
<feature type="region of interest" description="Disordered" evidence="6">
    <location>
        <begin position="1"/>
        <end position="21"/>
    </location>
</feature>
<dbReference type="FunFam" id="3.90.70.200:FF:000002">
    <property type="entry name" value="Zinc finger CCCH domain-containing protein 19"/>
    <property type="match status" value="1"/>
</dbReference>
<keyword evidence="4" id="KW-0238">DNA-binding</keyword>
<evidence type="ECO:0000256" key="5">
    <source>
        <dbReference type="PROSITE-ProRule" id="PRU00723"/>
    </source>
</evidence>
<evidence type="ECO:0000313" key="12">
    <source>
        <dbReference type="EMBL" id="KAL3614017.1"/>
    </source>
</evidence>
<feature type="compositionally biased region" description="Polar residues" evidence="6">
    <location>
        <begin position="1391"/>
        <end position="1407"/>
    </location>
</feature>
<dbReference type="SUPFAM" id="SSF159042">
    <property type="entry name" value="Plus3-like"/>
    <property type="match status" value="1"/>
</dbReference>
<evidence type="ECO:0000313" key="13">
    <source>
        <dbReference type="Proteomes" id="UP001632038"/>
    </source>
</evidence>
<feature type="compositionally biased region" description="Gly residues" evidence="6">
    <location>
        <begin position="1524"/>
        <end position="1542"/>
    </location>
</feature>
<keyword evidence="13" id="KW-1185">Reference proteome</keyword>
<dbReference type="InterPro" id="IPR000571">
    <property type="entry name" value="Znf_CCCH"/>
</dbReference>
<feature type="zinc finger region" description="C3H1-type" evidence="5">
    <location>
        <begin position="1558"/>
        <end position="1584"/>
    </location>
</feature>
<feature type="compositionally biased region" description="Acidic residues" evidence="6">
    <location>
        <begin position="378"/>
        <end position="398"/>
    </location>
</feature>